<protein>
    <submittedName>
        <fullName evidence="1">2-keto-4-pentenoate hydratase</fullName>
    </submittedName>
</protein>
<dbReference type="OrthoDB" id="9792137at2"/>
<evidence type="ECO:0000313" key="1">
    <source>
        <dbReference type="EMBL" id="SFT15514.1"/>
    </source>
</evidence>
<dbReference type="Gene3D" id="3.90.850.10">
    <property type="entry name" value="Fumarylacetoacetase-like, C-terminal domain"/>
    <property type="match status" value="1"/>
</dbReference>
<accession>A0A1I6VQ09</accession>
<dbReference type="InterPro" id="IPR036663">
    <property type="entry name" value="Fumarylacetoacetase_C_sf"/>
</dbReference>
<evidence type="ECO:0000313" key="2">
    <source>
        <dbReference type="Proteomes" id="UP000199392"/>
    </source>
</evidence>
<dbReference type="GO" id="GO:0005737">
    <property type="term" value="C:cytoplasm"/>
    <property type="evidence" value="ECO:0007669"/>
    <property type="project" value="TreeGrafter"/>
</dbReference>
<dbReference type="STRING" id="311180.SAMN04488050_11279"/>
<dbReference type="RefSeq" id="WP_092428553.1">
    <property type="nucleotide sequence ID" value="NZ_FNCL01000012.1"/>
</dbReference>
<dbReference type="GO" id="GO:0008684">
    <property type="term" value="F:2-oxopent-4-enoate hydratase activity"/>
    <property type="evidence" value="ECO:0007669"/>
    <property type="project" value="TreeGrafter"/>
</dbReference>
<proteinExistence type="predicted"/>
<dbReference type="PANTHER" id="PTHR30143:SF0">
    <property type="entry name" value="2-KETO-4-PENTENOATE HYDRATASE"/>
    <property type="match status" value="1"/>
</dbReference>
<keyword evidence="2" id="KW-1185">Reference proteome</keyword>
<dbReference type="Proteomes" id="UP000199392">
    <property type="component" value="Unassembled WGS sequence"/>
</dbReference>
<organism evidence="1 2">
    <name type="scientific">Alloyangia pacifica</name>
    <dbReference type="NCBI Taxonomy" id="311180"/>
    <lineage>
        <taxon>Bacteria</taxon>
        <taxon>Pseudomonadati</taxon>
        <taxon>Pseudomonadota</taxon>
        <taxon>Alphaproteobacteria</taxon>
        <taxon>Rhodobacterales</taxon>
        <taxon>Roseobacteraceae</taxon>
        <taxon>Alloyangia</taxon>
    </lineage>
</organism>
<dbReference type="InterPro" id="IPR050772">
    <property type="entry name" value="Hydratase-Decarb/MhpD_sf"/>
</dbReference>
<sequence length="248" mass="24671">MTEPADLSAFVAALQNAHETGVRFAPSGSGVELPADRDACLAVQRAVAAARGGIAGFKVAAGAGAVAPVVAPIAAVDVVEDGGSAAVRDVLGVELEIGFELLKPLPGPGLPEPVAEYFVPRPVIELVDTRLESEGADTPLLKLADMQINAGMVAGAPLTDWDGNDFGSVKARMTAGKTVVVDGAATVPGGSALANLALLCEVLGDHCGGLQPGQVVITGSLCGLPYFPAGTEVSGEIAGLGTVAVSLV</sequence>
<dbReference type="EMBL" id="FOZW01000012">
    <property type="protein sequence ID" value="SFT15514.1"/>
    <property type="molecule type" value="Genomic_DNA"/>
</dbReference>
<reference evidence="2" key="1">
    <citation type="submission" date="2016-10" db="EMBL/GenBank/DDBJ databases">
        <authorList>
            <person name="Varghese N."/>
            <person name="Submissions S."/>
        </authorList>
    </citation>
    <scope>NUCLEOTIDE SEQUENCE [LARGE SCALE GENOMIC DNA]</scope>
    <source>
        <strain evidence="2">DSM 26894</strain>
    </source>
</reference>
<dbReference type="AlphaFoldDB" id="A0A1I6VQ09"/>
<gene>
    <name evidence="1" type="ORF">SAMN04488050_11279</name>
</gene>
<name>A0A1I6VQ09_9RHOB</name>
<dbReference type="SUPFAM" id="SSF56529">
    <property type="entry name" value="FAH"/>
    <property type="match status" value="1"/>
</dbReference>
<dbReference type="PANTHER" id="PTHR30143">
    <property type="entry name" value="ACID HYDRATASE"/>
    <property type="match status" value="1"/>
</dbReference>